<dbReference type="OrthoDB" id="7862954at2"/>
<accession>B0T854</accession>
<protein>
    <submittedName>
        <fullName evidence="2">Chemotactic signal-response protein CheL</fullName>
    </submittedName>
</protein>
<dbReference type="STRING" id="366602.Caul_3690"/>
<dbReference type="eggNOG" id="COG3951">
    <property type="taxonomic scope" value="Bacteria"/>
</dbReference>
<proteinExistence type="predicted"/>
<dbReference type="KEGG" id="cak:Caul_3690"/>
<name>B0T854_CAUSK</name>
<organism evidence="2">
    <name type="scientific">Caulobacter sp. (strain K31)</name>
    <dbReference type="NCBI Taxonomy" id="366602"/>
    <lineage>
        <taxon>Bacteria</taxon>
        <taxon>Pseudomonadati</taxon>
        <taxon>Pseudomonadota</taxon>
        <taxon>Alphaproteobacteria</taxon>
        <taxon>Caulobacterales</taxon>
        <taxon>Caulobacteraceae</taxon>
        <taxon>Caulobacter</taxon>
    </lineage>
</organism>
<dbReference type="AlphaFoldDB" id="B0T854"/>
<reference evidence="2" key="1">
    <citation type="submission" date="2008-01" db="EMBL/GenBank/DDBJ databases">
        <title>Complete sequence of chromosome of Caulobacter sp. K31.</title>
        <authorList>
            <consortium name="US DOE Joint Genome Institute"/>
            <person name="Copeland A."/>
            <person name="Lucas S."/>
            <person name="Lapidus A."/>
            <person name="Barry K."/>
            <person name="Glavina del Rio T."/>
            <person name="Dalin E."/>
            <person name="Tice H."/>
            <person name="Pitluck S."/>
            <person name="Bruce D."/>
            <person name="Goodwin L."/>
            <person name="Thompson L.S."/>
            <person name="Brettin T."/>
            <person name="Detter J.C."/>
            <person name="Han C."/>
            <person name="Schmutz J."/>
            <person name="Larimer F."/>
            <person name="Land M."/>
            <person name="Hauser L."/>
            <person name="Kyrpides N."/>
            <person name="Kim E."/>
            <person name="Stephens C."/>
            <person name="Richardson P."/>
        </authorList>
    </citation>
    <scope>NUCLEOTIDE SEQUENCE [LARGE SCALE GENOMIC DNA]</scope>
    <source>
        <strain evidence="2">K31</strain>
    </source>
</reference>
<dbReference type="InterPro" id="IPR019301">
    <property type="entry name" value="Flagellar_prot_FlgJ_N"/>
</dbReference>
<evidence type="ECO:0000259" key="1">
    <source>
        <dbReference type="Pfam" id="PF10135"/>
    </source>
</evidence>
<evidence type="ECO:0000313" key="2">
    <source>
        <dbReference type="EMBL" id="ABZ72817.1"/>
    </source>
</evidence>
<dbReference type="Pfam" id="PF10135">
    <property type="entry name" value="Rod-binding"/>
    <property type="match status" value="1"/>
</dbReference>
<gene>
    <name evidence="2" type="ordered locus">Caul_3690</name>
</gene>
<dbReference type="EMBL" id="CP000927">
    <property type="protein sequence ID" value="ABZ72817.1"/>
    <property type="molecule type" value="Genomic_DNA"/>
</dbReference>
<dbReference type="HOGENOM" id="CLU_155700_2_2_5"/>
<feature type="domain" description="Flagellar protein FlgJ N-terminal" evidence="1">
    <location>
        <begin position="49"/>
        <end position="93"/>
    </location>
</feature>
<sequence length="105" mass="10895">MSALSSIATPTIDTVGPTAASTAELLKRGKIKETAEKFEASFLSIMMQSMTAGMKTPEIGGGGAGEDMFKSLLTEEMAKHVAKAGGIGVAASVQKEMLKMQGLKE</sequence>